<keyword evidence="3" id="KW-1185">Reference proteome</keyword>
<feature type="compositionally biased region" description="Basic and acidic residues" evidence="1">
    <location>
        <begin position="231"/>
        <end position="242"/>
    </location>
</feature>
<feature type="compositionally biased region" description="Basic and acidic residues" evidence="1">
    <location>
        <begin position="853"/>
        <end position="887"/>
    </location>
</feature>
<gene>
    <name evidence="2" type="ORF">BDV96DRAFT_598305</name>
</gene>
<feature type="compositionally biased region" description="Basic and acidic residues" evidence="1">
    <location>
        <begin position="751"/>
        <end position="765"/>
    </location>
</feature>
<organism evidence="2 3">
    <name type="scientific">Lophiotrema nucula</name>
    <dbReference type="NCBI Taxonomy" id="690887"/>
    <lineage>
        <taxon>Eukaryota</taxon>
        <taxon>Fungi</taxon>
        <taxon>Dikarya</taxon>
        <taxon>Ascomycota</taxon>
        <taxon>Pezizomycotina</taxon>
        <taxon>Dothideomycetes</taxon>
        <taxon>Pleosporomycetidae</taxon>
        <taxon>Pleosporales</taxon>
        <taxon>Lophiotremataceae</taxon>
        <taxon>Lophiotrema</taxon>
    </lineage>
</organism>
<accession>A0A6A5ZG65</accession>
<feature type="compositionally biased region" description="Polar residues" evidence="1">
    <location>
        <begin position="636"/>
        <end position="645"/>
    </location>
</feature>
<evidence type="ECO:0000313" key="2">
    <source>
        <dbReference type="EMBL" id="KAF2117401.1"/>
    </source>
</evidence>
<feature type="compositionally biased region" description="Basic and acidic residues" evidence="1">
    <location>
        <begin position="952"/>
        <end position="965"/>
    </location>
</feature>
<feature type="region of interest" description="Disordered" evidence="1">
    <location>
        <begin position="602"/>
        <end position="965"/>
    </location>
</feature>
<reference evidence="2" key="1">
    <citation type="journal article" date="2020" name="Stud. Mycol.">
        <title>101 Dothideomycetes genomes: a test case for predicting lifestyles and emergence of pathogens.</title>
        <authorList>
            <person name="Haridas S."/>
            <person name="Albert R."/>
            <person name="Binder M."/>
            <person name="Bloem J."/>
            <person name="Labutti K."/>
            <person name="Salamov A."/>
            <person name="Andreopoulos B."/>
            <person name="Baker S."/>
            <person name="Barry K."/>
            <person name="Bills G."/>
            <person name="Bluhm B."/>
            <person name="Cannon C."/>
            <person name="Castanera R."/>
            <person name="Culley D."/>
            <person name="Daum C."/>
            <person name="Ezra D."/>
            <person name="Gonzalez J."/>
            <person name="Henrissat B."/>
            <person name="Kuo A."/>
            <person name="Liang C."/>
            <person name="Lipzen A."/>
            <person name="Lutzoni F."/>
            <person name="Magnuson J."/>
            <person name="Mondo S."/>
            <person name="Nolan M."/>
            <person name="Ohm R."/>
            <person name="Pangilinan J."/>
            <person name="Park H.-J."/>
            <person name="Ramirez L."/>
            <person name="Alfaro M."/>
            <person name="Sun H."/>
            <person name="Tritt A."/>
            <person name="Yoshinaga Y."/>
            <person name="Zwiers L.-H."/>
            <person name="Turgeon B."/>
            <person name="Goodwin S."/>
            <person name="Spatafora J."/>
            <person name="Crous P."/>
            <person name="Grigoriev I."/>
        </authorList>
    </citation>
    <scope>NUCLEOTIDE SEQUENCE</scope>
    <source>
        <strain evidence="2">CBS 627.86</strain>
    </source>
</reference>
<dbReference type="AlphaFoldDB" id="A0A6A5ZG65"/>
<feature type="compositionally biased region" description="Basic and acidic residues" evidence="1">
    <location>
        <begin position="803"/>
        <end position="819"/>
    </location>
</feature>
<evidence type="ECO:0000313" key="3">
    <source>
        <dbReference type="Proteomes" id="UP000799770"/>
    </source>
</evidence>
<evidence type="ECO:0000256" key="1">
    <source>
        <dbReference type="SAM" id="MobiDB-lite"/>
    </source>
</evidence>
<feature type="compositionally biased region" description="Low complexity" evidence="1">
    <location>
        <begin position="59"/>
        <end position="70"/>
    </location>
</feature>
<feature type="compositionally biased region" description="Basic and acidic residues" evidence="1">
    <location>
        <begin position="927"/>
        <end position="943"/>
    </location>
</feature>
<name>A0A6A5ZG65_9PLEO</name>
<feature type="compositionally biased region" description="Basic and acidic residues" evidence="1">
    <location>
        <begin position="646"/>
        <end position="661"/>
    </location>
</feature>
<feature type="compositionally biased region" description="Basic and acidic residues" evidence="1">
    <location>
        <begin position="896"/>
        <end position="906"/>
    </location>
</feature>
<feature type="region of interest" description="Disordered" evidence="1">
    <location>
        <begin position="231"/>
        <end position="251"/>
    </location>
</feature>
<dbReference type="Proteomes" id="UP000799770">
    <property type="component" value="Unassembled WGS sequence"/>
</dbReference>
<proteinExistence type="predicted"/>
<feature type="region of interest" description="Disordered" evidence="1">
    <location>
        <begin position="1"/>
        <end position="74"/>
    </location>
</feature>
<dbReference type="EMBL" id="ML977319">
    <property type="protein sequence ID" value="KAF2117401.1"/>
    <property type="molecule type" value="Genomic_DNA"/>
</dbReference>
<protein>
    <submittedName>
        <fullName evidence="2">Uncharacterized protein</fullName>
    </submittedName>
</protein>
<sequence>MSTDSFVNPAIDSGVKRKSRELDEEDAQDSSINTSDRDIKPMKKRARIDKRDGKDTSDSDSLLGSTSPDLKYNKPEPAVEVIHSTTVPQSSASINLNAILQAEPVMQPSYVYDHTIEDEVDYSDGEIDEEPSIESVATIVGKDSCKVAKVVPTPAEDLLQIREDDDGSVTMITPSEVAVALGPASDPSRSSSSTYGKHQELIFPTPAVESIDTKTKAQRQTDIEAKKLAARESLKRNKEKAAQKPKAQYRTVGVQTEPIHNRPLYRHQGRTREEDTSLQPLEKVMTQVEATLKQNIEKDPSVLKTRMGSKTEWTEEDEKEVWKQEILKDLFAGNAWEAASGGEPMKHHLGSTALGRYNTADDTEVDEGEYKTQSGQCYTKNLSHIVEFDDSFRRDCHRPAQGQTFDVVTFQPFLNTPRALEGKRNSAFQTMTAKYKDAAINRAVHQATIIATAHEDIATAAYQGLAFAEVESNRTKIVHSEQLPLVKEKVGEDGRFTLDLSKIHALEVIAAKKENDYQVAMLPNIKERRLDIQTVPAYTGMSTPVKVPVIDISNREHESIEHPTLVTQDDLLPVAHVDWDSIDNASITNRWMRAENRAYMKRNAEGDEGQLPTPAKIPAKRTDPQPPPNAPDVPKSQHQQHNAQESGKHKAAEPEHVDAHRARASPVEKQVPPRNTKKRERSEDKDEQDDDGIKILGVANKKPRVDTPPSHLKSQRGQPATPKVPQTDEDQGFSIKGAGNKFATSQTPDNNETRHEATESVEHKWPAFLGGYKIEHNPPISASQQQAVRKDRSTQDDIDLSIDDLRRMKKNRNEREGKSAQEMSVGAIDKDDRRQGVPPGGDRYKPGTSVGRHPNDVREDNRPNRGRYENNRRDNGRPRYGYYDRRVNGHGNNGRAESRRTSRPEDSSYTTPAGEYNGGWGIRRGQGRGDRGYVPRGGQDRRGGGAFVEQYGHSDRQRYGRDHGQ</sequence>